<feature type="region of interest" description="Disordered" evidence="2">
    <location>
        <begin position="3284"/>
        <end position="3308"/>
    </location>
</feature>
<proteinExistence type="predicted"/>
<feature type="coiled-coil region" evidence="1">
    <location>
        <begin position="1833"/>
        <end position="1867"/>
    </location>
</feature>
<gene>
    <name evidence="4" type="ORF">Ciccas_008392</name>
</gene>
<evidence type="ECO:0000256" key="2">
    <source>
        <dbReference type="SAM" id="MobiDB-lite"/>
    </source>
</evidence>
<feature type="coiled-coil region" evidence="1">
    <location>
        <begin position="2750"/>
        <end position="2777"/>
    </location>
</feature>
<feature type="region of interest" description="Disordered" evidence="2">
    <location>
        <begin position="268"/>
        <end position="288"/>
    </location>
</feature>
<feature type="chain" id="PRO_5044810020" evidence="3">
    <location>
        <begin position="22"/>
        <end position="3308"/>
    </location>
</feature>
<dbReference type="Proteomes" id="UP001626550">
    <property type="component" value="Unassembled WGS sequence"/>
</dbReference>
<feature type="coiled-coil region" evidence="1">
    <location>
        <begin position="2808"/>
        <end position="3026"/>
    </location>
</feature>
<accession>A0ABD2Q073</accession>
<keyword evidence="1" id="KW-0175">Coiled coil</keyword>
<evidence type="ECO:0000313" key="5">
    <source>
        <dbReference type="Proteomes" id="UP001626550"/>
    </source>
</evidence>
<sequence length="3308" mass="385981">MQRTTIQVWILLILFVALVHCSPNNDGSITKVFYRNGRRYTVRRRAIRRKMSVDKTVYIKMLIARVAKMRKHRDLWHNKMQNLKFRYQYLQGLFRAGRLKTARQLNYYQQVYSQYVQAQQNWNNYSTRYNFLNDQLNKIMGKIKKIRRYNRRVRRIRVRKRRNIKKLQTCMEMLAQQDKQFKGKMNAEQTKKYMELKNRCKHVANKVDRLNEEEDKTKRKAQRLISNRKLSANMRRARRIIRRKLRRLKKKRMKLEKVEKKLKKLRKIKNPSTEQLKQKDEAEKEQTKLDEAMRKIEERTERALQNIDKKLEDDERKEALKLVEERKKMRQRHRIARMKYGTFNEAMTKNKNPSQEKELATMRADIRGMEHELNTNDHQLMPYYALGFEEDTDEILDEIKEAEQDQARTMSLLGQVETDLKTPLKAEELNLRKRQKRKLLKQLKKIRRRKRRLVKKLWPPDEHSKMQRLERRNRLARARLDKINREIKKWDRKPTLTKAEAIQLKEAKNEQMSLKTELKNVMKESETLILKNIARRKRKLEKLSKNADPKVKQAEEKIKELDKNYWEAKEKLGKLEAKLRISKATIADKRNLNDYEEELKQVEKELDKEKDNLGVLLGGGPVSKGAKAVRNLRHLHKRILHRRGIAKELHGKLREASIKLVKLKPGGIEHKNLAEKIKKMKEDLHDENRRLSDYEKSKGDILKKAGIRLSPKIQEKIEVLNDELKKLEKDREEMEEKEKKIHSQLAHSTKPTIEQKQAVNDMKERVDKIEMKQEELEEEADSLYKDEVDEQVAQMEAKQNKNSAREPVKITAAESEKVDALKEKEFDIMPRDQLDHYYWYVDEEIAGMNKELDALERKKNPTEDEKMRKLSLRKKLKKRKRLRRILAKRTGHKPPQDDDDTEPIIAVKVTPEESEKVDAMTENDINTLPKEKLDDLYNYVDQEIGELANNLNNLEKKPNPTSEDEANKINLRRRLTKRRRLRRMLAGKTGRKPNKDDELGLVEPVKVTPQESAEVDLIKEADLDIIPKTKLNHLYAYVLKEIAEGNEELKELQNKEDPTQDDELRMKSLRKKITERKKLLNALAKKTGRRFRVVRRKIKKMRRIPRRKSRVTAEESAKVDDIKEDDLDSMPREKLKKLFHYVDEEIDEGERELDELMKKTNPTRSDISRMIKLRKRLLKRKVLRNTIIKKSRRKIRRIRRRVKRPHKKLVKVTPEESAIVDEIKEEDLKSMPKEKLKRLSFYVDEEMIEGKKELDELEKKEDPTPKDIARKLELKKKLKKRKKLKEAMAEQVPEMLVKLTPEESAKVDAIEEEDLKSMPKEKLKHLSFYADEEIAEGQRELDELEKKTNPTREDEFRKLALKKKIMKRRRLRNALARNFGQISTTLKPASLLPVKLTPEESAKVDEIKEEDLKSMPKEKLKQLSSYVDEEIVEGKKELDKLEEKTNPTREDEFRKLALKKKIMKRRRLKNVLAQNIGQSSTTIKPASLLPVKLTPEKSNEVDAIEEIDLDRMPKEKLDDLYRYVDEELTKLNKDLNQLDHKKPLTQEDLANKEKLRDKIRNRKRLLNSLAKKTGHQLHESKQPVKVTPADSRVIDALKKDDLPDLPNKKLDNLYDYVDEEIHGMEKELVPLMKKDQPSPEQKARKEELKKKLDQRKDLRKTLTAELNRRHMITTTMRPVDKAEKEKKTKQEKQREVNLDQVKPEQIAKMTKPNQEKIINDVAQSVNYLTDQMNKIPKENPSKNDKKTASILRDELDLRAEQIKVLEKVENVQKPELLLPKKKSNESKTLLKVPATRVDFLTKQEQAVVLDSIIKDVKNNIITQLSQVKAAIPTQNSESAKQLLEAEKRILENKLSDRKDQMQALEKANPTIGKKLEKMPKKVKRHPELKEKVDSHSLEDLVKLAPEDQSDLYEYVVDDIGELVEQVQWLEDKLEKEEGDPVLESKLIMLKDTLAKRAKQLDALKKVVGLKPIEEKPSTPEEQQLLESLGEVPVKDLAKVPANKKSKLLKVVAKDIENLGSMVSKIDSQLLSATKQQKPVLMAQKALLASKMEERGKQLKALEGNKKPVPKQLVQSQTTVTPESKLKAKLLDRMVPEMIGKLPKDKQEEMYEVLVEEIPKKIQEISWLDSQLEERPNDPSLQARKVLLDKKLQNLEEKMKVIEKETGKKDMLIKRNPTAEKKLEELDTITPKELSKLPEKQVTEYLDVINEELPTLVKELGLLETEQETTKDPKKKAVLNAKEKLVRHAIEKRAKQLENIKKETGMGTPIDILPGLTTAEKRKIKEYDALNMQELPLLKKPQAQEMLNLVIAAIPDLVAQKERVDKVLSEVGQKGQKSLLAKKALLDFKLEKRVKQLDTLKKILGMKKPESGKKLSPKSVPTNLSILPEAKKKVLKETIKKDLNLLKSQLRELKDKKDKLSKVKSILARHQLKNRENQFRALEGKKAGHTTNEKRGFSLKDFSVERLDAMSLNQLEKTKLAIQRLAIRVGDNILNLKQMKKKTDKAKKLEAEVKEALRRIEDRIEFKESPAMKHSILDKIQDNNLSKESKGKLKAIKKLAQKDINYANKKDEEITRSLKKEKQKPDPAQESWLTAIKKLKEKREKLLKKVEKELKKKGKIETPKEKLVALKKETVSGLRLLRKAAKEEAVAAKKKIEELKKLPKSDKNDKKIARMEATAKKNTLKAQILKEEIKAKKKLEQRQTTTRTPIKEMKKQLVTPIPMLLPTSDTIRPLDPKLAKIDLNNLEGKNLDQLKEIKKNLNTDLLKLNREIDLLKIMEKSPGKKAETLQQLAQAREKEIGKVIAKISKRAAKIKVEKHARKAAKHEKQAVEDKKNANEEKLRDVAAQKKDLERMPNKNKSKAQLVDLNKKEKYLREKQKKLEEEARKADIKLKNIESKLAASRMGKHSQEFVKKKSKDLLLEVKKAYKQLKKLREEQEEKTEKLVAARIAKVPKPIEILTLKNALKDDKKQIQEVEDEIETLIEKGEEKFTKSDANAAIQQPKDHLEIIKNNAKRAENKLKNLEKVKKPTPAEKEVGKIHEMNEKDMKDAQMKHEEHIKSLDKVAKESGKDRLNELLNKSTKPVLTGERANVRQLQRLAAEKKKLQEKLEKKISELQSMTPKERLNNKSLVEDMEKTLKELEEIGKKESKVLAGQVDKMTSRELKKQIRKIEKEEEETRRKLRSENLKILAGANGGITLLRDVYKKQLKLLEENGKLVGGVESKKNGISKDALVDLEKTLLRRKELERKGESAGNKITKHTTTVTPKANMAKLAEVAAEKRKLQRKVDQLSKKVNAMTPEEKAKNKHI</sequence>
<feature type="coiled-coil region" evidence="1">
    <location>
        <begin position="2395"/>
        <end position="2422"/>
    </location>
</feature>
<feature type="coiled-coil region" evidence="1">
    <location>
        <begin position="670"/>
        <end position="786"/>
    </location>
</feature>
<feature type="non-terminal residue" evidence="4">
    <location>
        <position position="3308"/>
    </location>
</feature>
<feature type="coiled-coil region" evidence="1">
    <location>
        <begin position="2588"/>
        <end position="2615"/>
    </location>
</feature>
<feature type="coiled-coil region" evidence="1">
    <location>
        <begin position="3088"/>
        <end position="3188"/>
    </location>
</feature>
<feature type="coiled-coil region" evidence="1">
    <location>
        <begin position="1035"/>
        <end position="1086"/>
    </location>
</feature>
<comment type="caution">
    <text evidence="4">The sequence shown here is derived from an EMBL/GenBank/DDBJ whole genome shotgun (WGS) entry which is preliminary data.</text>
</comment>
<feature type="compositionally biased region" description="Basic and acidic residues" evidence="2">
    <location>
        <begin position="276"/>
        <end position="288"/>
    </location>
</feature>
<reference evidence="4 5" key="1">
    <citation type="submission" date="2024-11" db="EMBL/GenBank/DDBJ databases">
        <title>Adaptive evolution of stress response genes in parasites aligns with host niche diversity.</title>
        <authorList>
            <person name="Hahn C."/>
            <person name="Resl P."/>
        </authorList>
    </citation>
    <scope>NUCLEOTIDE SEQUENCE [LARGE SCALE GENOMIC DNA]</scope>
    <source>
        <strain evidence="4">EGGRZ-B1_66</strain>
        <tissue evidence="4">Body</tissue>
    </source>
</reference>
<evidence type="ECO:0000256" key="1">
    <source>
        <dbReference type="SAM" id="Coils"/>
    </source>
</evidence>
<feature type="coiled-coil region" evidence="1">
    <location>
        <begin position="385"/>
        <end position="524"/>
    </location>
</feature>
<feature type="coiled-coil region" evidence="1">
    <location>
        <begin position="2641"/>
        <end position="2691"/>
    </location>
</feature>
<evidence type="ECO:0000256" key="3">
    <source>
        <dbReference type="SAM" id="SignalP"/>
    </source>
</evidence>
<name>A0ABD2Q073_9PLAT</name>
<feature type="coiled-coil region" evidence="1">
    <location>
        <begin position="551"/>
        <end position="612"/>
    </location>
</feature>
<keyword evidence="3" id="KW-0732">Signal</keyword>
<feature type="signal peptide" evidence="3">
    <location>
        <begin position="1"/>
        <end position="21"/>
    </location>
</feature>
<feature type="region of interest" description="Disordered" evidence="2">
    <location>
        <begin position="1569"/>
        <end position="1588"/>
    </location>
</feature>
<feature type="compositionally biased region" description="Basic and acidic residues" evidence="2">
    <location>
        <begin position="3299"/>
        <end position="3308"/>
    </location>
</feature>
<dbReference type="EMBL" id="JBJKFK010001469">
    <property type="protein sequence ID" value="KAL3313009.1"/>
    <property type="molecule type" value="Genomic_DNA"/>
</dbReference>
<protein>
    <submittedName>
        <fullName evidence="4">Uncharacterized protein</fullName>
    </submittedName>
</protein>
<organism evidence="4 5">
    <name type="scientific">Cichlidogyrus casuarinus</name>
    <dbReference type="NCBI Taxonomy" id="1844966"/>
    <lineage>
        <taxon>Eukaryota</taxon>
        <taxon>Metazoa</taxon>
        <taxon>Spiralia</taxon>
        <taxon>Lophotrochozoa</taxon>
        <taxon>Platyhelminthes</taxon>
        <taxon>Monogenea</taxon>
        <taxon>Monopisthocotylea</taxon>
        <taxon>Dactylogyridea</taxon>
        <taxon>Ancyrocephalidae</taxon>
        <taxon>Cichlidogyrus</taxon>
    </lineage>
</organism>
<keyword evidence="5" id="KW-1185">Reference proteome</keyword>
<evidence type="ECO:0000313" key="4">
    <source>
        <dbReference type="EMBL" id="KAL3313009.1"/>
    </source>
</evidence>
<feature type="region of interest" description="Disordered" evidence="2">
    <location>
        <begin position="1630"/>
        <end position="1656"/>
    </location>
</feature>